<evidence type="ECO:0000313" key="1">
    <source>
        <dbReference type="EMBL" id="SNR34362.1"/>
    </source>
</evidence>
<dbReference type="EMBL" id="FZNX01000001">
    <property type="protein sequence ID" value="SNR34362.1"/>
    <property type="molecule type" value="Genomic_DNA"/>
</dbReference>
<dbReference type="Proteomes" id="UP000198412">
    <property type="component" value="Unassembled WGS sequence"/>
</dbReference>
<proteinExistence type="predicted"/>
<keyword evidence="2" id="KW-1185">Reference proteome</keyword>
<evidence type="ECO:0000313" key="2">
    <source>
        <dbReference type="Proteomes" id="UP000198412"/>
    </source>
</evidence>
<sequence>MYYCFVIKITTILLSFAVLIQSFNFDIGDINKIPVLVDHFMCHIESGDSINDFFSMHYGAKTVNHQSDHKEHEKLPFKHQHLDSHFQVVYILCENNNPIELKETILNDNNFTYKEPFSKLFSDNLFQPPQK</sequence>
<protein>
    <submittedName>
        <fullName evidence="1">Uncharacterized protein</fullName>
    </submittedName>
</protein>
<dbReference type="AlphaFoldDB" id="A0A238VIZ0"/>
<name>A0A238VIZ0_9FLAO</name>
<organism evidence="1 2">
    <name type="scientific">Lutibacter flavus</name>
    <dbReference type="NCBI Taxonomy" id="691689"/>
    <lineage>
        <taxon>Bacteria</taxon>
        <taxon>Pseudomonadati</taxon>
        <taxon>Bacteroidota</taxon>
        <taxon>Flavobacteriia</taxon>
        <taxon>Flavobacteriales</taxon>
        <taxon>Flavobacteriaceae</taxon>
        <taxon>Lutibacter</taxon>
    </lineage>
</organism>
<reference evidence="2" key="1">
    <citation type="submission" date="2017-06" db="EMBL/GenBank/DDBJ databases">
        <authorList>
            <person name="Varghese N."/>
            <person name="Submissions S."/>
        </authorList>
    </citation>
    <scope>NUCLEOTIDE SEQUENCE [LARGE SCALE GENOMIC DNA]</scope>
    <source>
        <strain evidence="2">DSM 27993</strain>
    </source>
</reference>
<accession>A0A238VIZ0</accession>
<gene>
    <name evidence="1" type="ORF">SAMN04488111_0584</name>
</gene>